<dbReference type="EMBL" id="BK059132">
    <property type="protein sequence ID" value="DAE33233.1"/>
    <property type="molecule type" value="Genomic_DNA"/>
</dbReference>
<proteinExistence type="predicted"/>
<organism evidence="1">
    <name type="scientific">virus sp. ctrcb4</name>
    <dbReference type="NCBI Taxonomy" id="2825824"/>
    <lineage>
        <taxon>Viruses</taxon>
    </lineage>
</organism>
<accession>A0A8S5RQ26</accession>
<reference evidence="1" key="1">
    <citation type="journal article" date="2021" name="Proc. Natl. Acad. Sci. U.S.A.">
        <title>A Catalog of Tens of Thousands of Viruses from Human Metagenomes Reveals Hidden Associations with Chronic Diseases.</title>
        <authorList>
            <person name="Tisza M.J."/>
            <person name="Buck C.B."/>
        </authorList>
    </citation>
    <scope>NUCLEOTIDE SEQUENCE</scope>
    <source>
        <strain evidence="1">Ctrcb4</strain>
    </source>
</reference>
<name>A0A8S5RQ26_9VIRU</name>
<evidence type="ECO:0000313" key="1">
    <source>
        <dbReference type="EMBL" id="DAE33233.1"/>
    </source>
</evidence>
<protein>
    <submittedName>
        <fullName evidence="1">Uncharacterized protein</fullName>
    </submittedName>
</protein>
<sequence length="73" mass="8916">MKWYIKILRWIWEFPQCLLGLILTWCYNVEYKETFREIPIYAGDFPGGISLGLYILMGESSWKYNRNYTKEHE</sequence>